<dbReference type="InterPro" id="IPR009671">
    <property type="entry name" value="RraB_dom"/>
</dbReference>
<dbReference type="EMBL" id="SGWV01000003">
    <property type="protein sequence ID" value="RZS63283.1"/>
    <property type="molecule type" value="Genomic_DNA"/>
</dbReference>
<sequence length="100" mass="11313">MFVNMRAKTPWNVDGPLLWGYFFFDPSEEKLKGAAKELAANYRIVGITEVPGRQTFRLHIEKVEVHSPASLHARNAELYEVAEKHKLASYDGMDVGPVPK</sequence>
<evidence type="ECO:0000259" key="1">
    <source>
        <dbReference type="Pfam" id="PF06877"/>
    </source>
</evidence>
<accession>A0A4Q7M833</accession>
<dbReference type="Proteomes" id="UP000293433">
    <property type="component" value="Unassembled WGS sequence"/>
</dbReference>
<proteinExistence type="predicted"/>
<name>A0A4Q7M833_9BURK</name>
<gene>
    <name evidence="2" type="ORF">EV685_0057</name>
</gene>
<evidence type="ECO:0000313" key="3">
    <source>
        <dbReference type="Proteomes" id="UP000293433"/>
    </source>
</evidence>
<evidence type="ECO:0000313" key="2">
    <source>
        <dbReference type="EMBL" id="RZS63283.1"/>
    </source>
</evidence>
<protein>
    <submittedName>
        <fullName evidence="2">Regulator of ribonuclease activity B</fullName>
    </submittedName>
</protein>
<dbReference type="AlphaFoldDB" id="A0A4Q7M833"/>
<feature type="domain" description="Regulator of ribonuclease activity B" evidence="1">
    <location>
        <begin position="12"/>
        <end position="95"/>
    </location>
</feature>
<comment type="caution">
    <text evidence="2">The sequence shown here is derived from an EMBL/GenBank/DDBJ whole genome shotgun (WGS) entry which is preliminary data.</text>
</comment>
<dbReference type="OrthoDB" id="894113at2"/>
<organism evidence="2 3">
    <name type="scientific">Sphaerotilus mobilis</name>
    <dbReference type="NCBI Taxonomy" id="47994"/>
    <lineage>
        <taxon>Bacteria</taxon>
        <taxon>Pseudomonadati</taxon>
        <taxon>Pseudomonadota</taxon>
        <taxon>Betaproteobacteria</taxon>
        <taxon>Burkholderiales</taxon>
        <taxon>Sphaerotilaceae</taxon>
        <taxon>Sphaerotilus</taxon>
    </lineage>
</organism>
<dbReference type="Pfam" id="PF06877">
    <property type="entry name" value="RraB"/>
    <property type="match status" value="1"/>
</dbReference>
<reference evidence="2 3" key="1">
    <citation type="submission" date="2019-02" db="EMBL/GenBank/DDBJ databases">
        <title>Genomic Encyclopedia of Type Strains, Phase IV (KMG-IV): sequencing the most valuable type-strain genomes for metagenomic binning, comparative biology and taxonomic classification.</title>
        <authorList>
            <person name="Goeker M."/>
        </authorList>
    </citation>
    <scope>NUCLEOTIDE SEQUENCE [LARGE SCALE GENOMIC DNA]</scope>
    <source>
        <strain evidence="2 3">DSM 10617</strain>
    </source>
</reference>
<keyword evidence="3" id="KW-1185">Reference proteome</keyword>